<protein>
    <submittedName>
        <fullName evidence="1">Uncharacterized protein</fullName>
    </submittedName>
</protein>
<evidence type="ECO:0000313" key="1">
    <source>
        <dbReference type="EMBL" id="KAJ8540085.1"/>
    </source>
</evidence>
<proteinExistence type="predicted"/>
<dbReference type="EMBL" id="JAJAGQ010000016">
    <property type="protein sequence ID" value="KAJ8540085.1"/>
    <property type="molecule type" value="Genomic_DNA"/>
</dbReference>
<sequence>MVCVHSTLPRPHLEFHWEMEPAVVSGNGTETGQIIVTTLNGRNGQQKQTISYMAEHVAGSELYFRLSA</sequence>
<organism evidence="1 2">
    <name type="scientific">Anisodus acutangulus</name>
    <dbReference type="NCBI Taxonomy" id="402998"/>
    <lineage>
        <taxon>Eukaryota</taxon>
        <taxon>Viridiplantae</taxon>
        <taxon>Streptophyta</taxon>
        <taxon>Embryophyta</taxon>
        <taxon>Tracheophyta</taxon>
        <taxon>Spermatophyta</taxon>
        <taxon>Magnoliopsida</taxon>
        <taxon>eudicotyledons</taxon>
        <taxon>Gunneridae</taxon>
        <taxon>Pentapetalae</taxon>
        <taxon>asterids</taxon>
        <taxon>lamiids</taxon>
        <taxon>Solanales</taxon>
        <taxon>Solanaceae</taxon>
        <taxon>Solanoideae</taxon>
        <taxon>Hyoscyameae</taxon>
        <taxon>Anisodus</taxon>
    </lineage>
</organism>
<evidence type="ECO:0000313" key="2">
    <source>
        <dbReference type="Proteomes" id="UP001152561"/>
    </source>
</evidence>
<comment type="caution">
    <text evidence="1">The sequence shown here is derived from an EMBL/GenBank/DDBJ whole genome shotgun (WGS) entry which is preliminary data.</text>
</comment>
<gene>
    <name evidence="1" type="ORF">K7X08_026474</name>
</gene>
<dbReference type="Proteomes" id="UP001152561">
    <property type="component" value="Unassembled WGS sequence"/>
</dbReference>
<name>A0A9Q1R621_9SOLA</name>
<keyword evidence="2" id="KW-1185">Reference proteome</keyword>
<accession>A0A9Q1R621</accession>
<dbReference type="AlphaFoldDB" id="A0A9Q1R621"/>
<reference evidence="2" key="1">
    <citation type="journal article" date="2023" name="Proc. Natl. Acad. Sci. U.S.A.">
        <title>Genomic and structural basis for evolution of tropane alkaloid biosynthesis.</title>
        <authorList>
            <person name="Wanga Y.-J."/>
            <person name="Taina T."/>
            <person name="Yua J.-Y."/>
            <person name="Lia J."/>
            <person name="Xua B."/>
            <person name="Chenc J."/>
            <person name="D'Auriad J.C."/>
            <person name="Huanga J.-P."/>
            <person name="Huanga S.-X."/>
        </authorList>
    </citation>
    <scope>NUCLEOTIDE SEQUENCE [LARGE SCALE GENOMIC DNA]</scope>
    <source>
        <strain evidence="2">cv. KIB-2019</strain>
    </source>
</reference>
<dbReference type="OrthoDB" id="1728022at2759"/>